<dbReference type="Gene3D" id="3.60.10.10">
    <property type="entry name" value="Endonuclease/exonuclease/phosphatase"/>
    <property type="match status" value="1"/>
</dbReference>
<dbReference type="InterPro" id="IPR052343">
    <property type="entry name" value="Retrotransposon-Effector_Assoc"/>
</dbReference>
<dbReference type="GO" id="GO:0003964">
    <property type="term" value="F:RNA-directed DNA polymerase activity"/>
    <property type="evidence" value="ECO:0007669"/>
    <property type="project" value="UniProtKB-KW"/>
</dbReference>
<reference evidence="2" key="2">
    <citation type="submission" date="2007-03" db="EMBL/GenBank/DDBJ databases">
        <authorList>
            <consortium name="The International Medicago Genome Annotation Group"/>
        </authorList>
    </citation>
    <scope>NUCLEOTIDE SEQUENCE</scope>
</reference>
<reference evidence="2" key="1">
    <citation type="submission" date="2005-03" db="EMBL/GenBank/DDBJ databases">
        <authorList>
            <person name="Town C.D."/>
        </authorList>
    </citation>
    <scope>NUCLEOTIDE SEQUENCE</scope>
</reference>
<dbReference type="Pfam" id="PF00078">
    <property type="entry name" value="RVT_1"/>
    <property type="match status" value="1"/>
</dbReference>
<keyword evidence="2" id="KW-0808">Transferase</keyword>
<sequence>MFTLFKEDGKSMSRLDWFLLSEEWCLLWSNCLQIAQLRGLSDHCPLILSVDEENWAPTNEVVEVLERYSRFRSLSGTEGVSLIKPFLVDEVKAAVWDCDSFKSPGLDGINFGFIKDLWLDMKDEIMRFVSKFHCNGKLSKGINTTFIALIPKVDSLQKLNDFRPFSLVGRLYKILAKLLANRLRGVIGSVISDSQSAFVKNRKILDGILIANEVVDEARKKNKDLMLFKADFEKAYDSIDLGYLDSVLAQMSFPVLWRKWIRECVSTATTSVLVNGSPTDEFPLQRGLRQGDPWFLV</sequence>
<dbReference type="PANTHER" id="PTHR46890:SF48">
    <property type="entry name" value="RNA-DIRECTED DNA POLYMERASE"/>
    <property type="match status" value="1"/>
</dbReference>
<evidence type="ECO:0000259" key="1">
    <source>
        <dbReference type="Pfam" id="PF00078"/>
    </source>
</evidence>
<dbReference type="InterPro" id="IPR000477">
    <property type="entry name" value="RT_dom"/>
</dbReference>
<protein>
    <submittedName>
        <fullName evidence="2">Reverse transcriptase-beet retrotransposon, putative</fullName>
    </submittedName>
</protein>
<dbReference type="SUPFAM" id="SSF56672">
    <property type="entry name" value="DNA/RNA polymerases"/>
    <property type="match status" value="1"/>
</dbReference>
<dbReference type="AlphaFoldDB" id="A2Q4C3"/>
<evidence type="ECO:0000313" key="2">
    <source>
        <dbReference type="EMBL" id="ABN08473.1"/>
    </source>
</evidence>
<dbReference type="InterPro" id="IPR036691">
    <property type="entry name" value="Endo/exonu/phosph_ase_sf"/>
</dbReference>
<keyword evidence="2" id="KW-0548">Nucleotidyltransferase</keyword>
<dbReference type="EMBL" id="AC157472">
    <property type="protein sequence ID" value="ABN08473.1"/>
    <property type="molecule type" value="Genomic_DNA"/>
</dbReference>
<dbReference type="CDD" id="cd01650">
    <property type="entry name" value="RT_nLTR_like"/>
    <property type="match status" value="1"/>
</dbReference>
<organism evidence="2">
    <name type="scientific">Medicago truncatula</name>
    <name type="common">Barrel medic</name>
    <name type="synonym">Medicago tribuloides</name>
    <dbReference type="NCBI Taxonomy" id="3880"/>
    <lineage>
        <taxon>Eukaryota</taxon>
        <taxon>Viridiplantae</taxon>
        <taxon>Streptophyta</taxon>
        <taxon>Embryophyta</taxon>
        <taxon>Tracheophyta</taxon>
        <taxon>Spermatophyta</taxon>
        <taxon>Magnoliopsida</taxon>
        <taxon>eudicotyledons</taxon>
        <taxon>Gunneridae</taxon>
        <taxon>Pentapetalae</taxon>
        <taxon>rosids</taxon>
        <taxon>fabids</taxon>
        <taxon>Fabales</taxon>
        <taxon>Fabaceae</taxon>
        <taxon>Papilionoideae</taxon>
        <taxon>50 kb inversion clade</taxon>
        <taxon>NPAAA clade</taxon>
        <taxon>Hologalegina</taxon>
        <taxon>IRL clade</taxon>
        <taxon>Trifolieae</taxon>
        <taxon>Medicago</taxon>
    </lineage>
</organism>
<dbReference type="PANTHER" id="PTHR46890">
    <property type="entry name" value="NON-LTR RETROLELEMENT REVERSE TRANSCRIPTASE-LIKE PROTEIN-RELATED"/>
    <property type="match status" value="1"/>
</dbReference>
<accession>A2Q4C3</accession>
<dbReference type="InterPro" id="IPR043502">
    <property type="entry name" value="DNA/RNA_pol_sf"/>
</dbReference>
<keyword evidence="2" id="KW-0695">RNA-directed DNA polymerase</keyword>
<feature type="domain" description="Reverse transcriptase" evidence="1">
    <location>
        <begin position="150"/>
        <end position="292"/>
    </location>
</feature>
<proteinExistence type="predicted"/>
<gene>
    <name evidence="2" type="ORF">MtrDRAFT_AC157472g22v2</name>
</gene>
<name>A2Q4C3_MEDTR</name>
<dbReference type="SUPFAM" id="SSF56219">
    <property type="entry name" value="DNase I-like"/>
    <property type="match status" value="1"/>
</dbReference>